<dbReference type="Pfam" id="PF03466">
    <property type="entry name" value="LysR_substrate"/>
    <property type="match status" value="1"/>
</dbReference>
<dbReference type="PROSITE" id="PS50931">
    <property type="entry name" value="HTH_LYSR"/>
    <property type="match status" value="1"/>
</dbReference>
<dbReference type="InterPro" id="IPR000847">
    <property type="entry name" value="LysR_HTH_N"/>
</dbReference>
<dbReference type="InterPro" id="IPR005119">
    <property type="entry name" value="LysR_subst-bd"/>
</dbReference>
<dbReference type="GO" id="GO:0032993">
    <property type="term" value="C:protein-DNA complex"/>
    <property type="evidence" value="ECO:0007669"/>
    <property type="project" value="TreeGrafter"/>
</dbReference>
<dbReference type="Gene3D" id="1.10.10.10">
    <property type="entry name" value="Winged helix-like DNA-binding domain superfamily/Winged helix DNA-binding domain"/>
    <property type="match status" value="1"/>
</dbReference>
<comment type="similarity">
    <text evidence="1">Belongs to the LysR transcriptional regulatory family.</text>
</comment>
<dbReference type="Gene3D" id="3.40.190.10">
    <property type="entry name" value="Periplasmic binding protein-like II"/>
    <property type="match status" value="2"/>
</dbReference>
<feature type="domain" description="HTH lysR-type" evidence="5">
    <location>
        <begin position="11"/>
        <end position="68"/>
    </location>
</feature>
<dbReference type="InterPro" id="IPR036388">
    <property type="entry name" value="WH-like_DNA-bd_sf"/>
</dbReference>
<evidence type="ECO:0000256" key="2">
    <source>
        <dbReference type="ARBA" id="ARBA00023015"/>
    </source>
</evidence>
<keyword evidence="7" id="KW-1185">Reference proteome</keyword>
<dbReference type="PANTHER" id="PTHR30346">
    <property type="entry name" value="TRANSCRIPTIONAL DUAL REGULATOR HCAR-RELATED"/>
    <property type="match status" value="1"/>
</dbReference>
<organism evidence="6 7">
    <name type="scientific">Streptomyces prasinopilosus</name>
    <dbReference type="NCBI Taxonomy" id="67344"/>
    <lineage>
        <taxon>Bacteria</taxon>
        <taxon>Bacillati</taxon>
        <taxon>Actinomycetota</taxon>
        <taxon>Actinomycetes</taxon>
        <taxon>Kitasatosporales</taxon>
        <taxon>Streptomycetaceae</taxon>
        <taxon>Streptomyces</taxon>
    </lineage>
</organism>
<gene>
    <name evidence="6" type="ORF">SAMN05216505_112109</name>
</gene>
<sequence length="302" mass="33408">MLSYCRGMPDLELRHLRYLVAVGEAGSITRAAERLMITQPALSRALRALERTVGVTLLVRSHRRTELTPAGEALLAEAREIVEHARRAVERAQGARADTVTLRVSVAECDVAAVSARCRAFEEENLGVRVHMVPRDWMLPPDDLRAGESDVTFLRDCYDRRDLTADLLALNSRSVLLSTNHHLASREKLTVGDLSDEAVTHWAGMSKAQADHWAGADVDGHPWRRGPLVHTSSDVLNAVILGRAIAFAHGSTLPDALPGIRIRPVEGLSPSRLEVATSARSTNVHARRFVRYMRNRWDSKDG</sequence>
<dbReference type="SUPFAM" id="SSF46785">
    <property type="entry name" value="Winged helix' DNA-binding domain"/>
    <property type="match status" value="1"/>
</dbReference>
<evidence type="ECO:0000313" key="6">
    <source>
        <dbReference type="EMBL" id="SDD82580.1"/>
    </source>
</evidence>
<protein>
    <submittedName>
        <fullName evidence="6">DNA-binding transcriptional regulator, LysR family</fullName>
    </submittedName>
</protein>
<proteinExistence type="inferred from homology"/>
<dbReference type="GO" id="GO:0003677">
    <property type="term" value="F:DNA binding"/>
    <property type="evidence" value="ECO:0007669"/>
    <property type="project" value="UniProtKB-KW"/>
</dbReference>
<evidence type="ECO:0000259" key="5">
    <source>
        <dbReference type="PROSITE" id="PS50931"/>
    </source>
</evidence>
<keyword evidence="3 6" id="KW-0238">DNA-binding</keyword>
<dbReference type="AlphaFoldDB" id="A0A1G6XWU1"/>
<dbReference type="GO" id="GO:0003700">
    <property type="term" value="F:DNA-binding transcription factor activity"/>
    <property type="evidence" value="ECO:0007669"/>
    <property type="project" value="InterPro"/>
</dbReference>
<dbReference type="EMBL" id="FMZK01000012">
    <property type="protein sequence ID" value="SDD82580.1"/>
    <property type="molecule type" value="Genomic_DNA"/>
</dbReference>
<evidence type="ECO:0000313" key="7">
    <source>
        <dbReference type="Proteomes" id="UP000182100"/>
    </source>
</evidence>
<dbReference type="FunFam" id="1.10.10.10:FF:000001">
    <property type="entry name" value="LysR family transcriptional regulator"/>
    <property type="match status" value="1"/>
</dbReference>
<dbReference type="Proteomes" id="UP000182100">
    <property type="component" value="Unassembled WGS sequence"/>
</dbReference>
<name>A0A1G6XWU1_9ACTN</name>
<dbReference type="PANTHER" id="PTHR30346:SF0">
    <property type="entry name" value="HCA OPERON TRANSCRIPTIONAL ACTIVATOR HCAR"/>
    <property type="match status" value="1"/>
</dbReference>
<dbReference type="Pfam" id="PF00126">
    <property type="entry name" value="HTH_1"/>
    <property type="match status" value="1"/>
</dbReference>
<evidence type="ECO:0000256" key="4">
    <source>
        <dbReference type="ARBA" id="ARBA00023163"/>
    </source>
</evidence>
<evidence type="ECO:0000256" key="1">
    <source>
        <dbReference type="ARBA" id="ARBA00009437"/>
    </source>
</evidence>
<dbReference type="PRINTS" id="PR00039">
    <property type="entry name" value="HTHLYSR"/>
</dbReference>
<keyword evidence="2" id="KW-0805">Transcription regulation</keyword>
<accession>A0A1G6XWU1</accession>
<dbReference type="InterPro" id="IPR036390">
    <property type="entry name" value="WH_DNA-bd_sf"/>
</dbReference>
<keyword evidence="4" id="KW-0804">Transcription</keyword>
<evidence type="ECO:0000256" key="3">
    <source>
        <dbReference type="ARBA" id="ARBA00023125"/>
    </source>
</evidence>
<dbReference type="SUPFAM" id="SSF53850">
    <property type="entry name" value="Periplasmic binding protein-like II"/>
    <property type="match status" value="1"/>
</dbReference>
<reference evidence="7" key="1">
    <citation type="submission" date="2016-10" db="EMBL/GenBank/DDBJ databases">
        <authorList>
            <person name="Varghese N."/>
            <person name="Submissions S."/>
        </authorList>
    </citation>
    <scope>NUCLEOTIDE SEQUENCE [LARGE SCALE GENOMIC DNA]</scope>
    <source>
        <strain evidence="7">CGMCC 4.3504</strain>
    </source>
</reference>
<dbReference type="STRING" id="67344.SAMN05216505_112109"/>